<dbReference type="Proteomes" id="UP000321408">
    <property type="component" value="Chromosome"/>
</dbReference>
<dbReference type="GeneID" id="41331158"/>
<dbReference type="GO" id="GO:0000166">
    <property type="term" value="F:nucleotide binding"/>
    <property type="evidence" value="ECO:0007669"/>
    <property type="project" value="InterPro"/>
</dbReference>
<sequence length="383" mass="43697">MKRITLSILIPESSAISRYSKPTFTLRHIEKHFKDLIADKIIPALINLNGNKIHINAPESPFANIISEDEWRKSKFIPISRPYIPHETESDNNLHNEKKLVAPHFTILMKQPGMICCFLLESKNNEKLKSLLADITTVAQNRLPPICIIRDESLRPSIIEALGGRVFFPIVNEKDFIFIMQTLMFETKECVEKNRNPPNFGQVIANLHRLVDKWPLGVSHDHAIQVMRMMGMQIPQQQDRSVFRKGRSWESVGKRKMNELHIGIVGMGDRGINMLKKSIERGTYKQPKEKRVMDIVAICDIDPKALKNAEKKVNLKKIPESDRPRQYTSLEEFLRDPEVSIVNIVVPATIDQEVAREVVKAGKAPMIIAKDGDPRSGRGPVRL</sequence>
<dbReference type="KEGG" id="psyt:DSAG12_03188"/>
<dbReference type="InterPro" id="IPR000683">
    <property type="entry name" value="Gfo/Idh/MocA-like_OxRdtase_N"/>
</dbReference>
<protein>
    <submittedName>
        <fullName evidence="2">Gfo/Idh/MocA family oxidoreductase</fullName>
    </submittedName>
</protein>
<name>A0A5B9DEA7_9ARCH</name>
<feature type="domain" description="Gfo/Idh/MocA-like oxidoreductase N-terminal" evidence="1">
    <location>
        <begin position="261"/>
        <end position="364"/>
    </location>
</feature>
<gene>
    <name evidence="2" type="ORF">DSAG12_03188</name>
</gene>
<dbReference type="Gene3D" id="3.40.50.720">
    <property type="entry name" value="NAD(P)-binding Rossmann-like Domain"/>
    <property type="match status" value="1"/>
</dbReference>
<evidence type="ECO:0000313" key="3">
    <source>
        <dbReference type="Proteomes" id="UP000321408"/>
    </source>
</evidence>
<evidence type="ECO:0000313" key="2">
    <source>
        <dbReference type="EMBL" id="QEE17355.1"/>
    </source>
</evidence>
<proteinExistence type="predicted"/>
<accession>A0A5B9DEA7</accession>
<dbReference type="SUPFAM" id="SSF51735">
    <property type="entry name" value="NAD(P)-binding Rossmann-fold domains"/>
    <property type="match status" value="1"/>
</dbReference>
<organism evidence="2 3">
    <name type="scientific">Promethearchaeum syntrophicum</name>
    <dbReference type="NCBI Taxonomy" id="2594042"/>
    <lineage>
        <taxon>Archaea</taxon>
        <taxon>Promethearchaeati</taxon>
        <taxon>Promethearchaeota</taxon>
        <taxon>Promethearchaeia</taxon>
        <taxon>Promethearchaeales</taxon>
        <taxon>Promethearchaeaceae</taxon>
        <taxon>Promethearchaeum</taxon>
    </lineage>
</organism>
<dbReference type="InterPro" id="IPR036291">
    <property type="entry name" value="NAD(P)-bd_dom_sf"/>
</dbReference>
<keyword evidence="3" id="KW-1185">Reference proteome</keyword>
<dbReference type="AlphaFoldDB" id="A0A5B9DEA7"/>
<dbReference type="EMBL" id="CP042905">
    <property type="protein sequence ID" value="QEE17355.1"/>
    <property type="molecule type" value="Genomic_DNA"/>
</dbReference>
<dbReference type="Pfam" id="PF01408">
    <property type="entry name" value="GFO_IDH_MocA"/>
    <property type="match status" value="1"/>
</dbReference>
<dbReference type="RefSeq" id="WP_147664251.1">
    <property type="nucleotide sequence ID" value="NZ_CP042905.2"/>
</dbReference>
<reference evidence="2 3" key="2">
    <citation type="journal article" date="2024" name="Int. J. Syst. Evol. Microbiol.">
        <title>Promethearchaeum syntrophicum gen. nov., sp. nov., an anaerobic, obligately syntrophic archaeon, the first isolate of the lineage 'Asgard' archaea, and proposal of the new archaeal phylum Promethearchaeota phyl. nov. and kingdom Promethearchaeati regn. nov.</title>
        <authorList>
            <person name="Imachi H."/>
            <person name="Nobu M.K."/>
            <person name="Kato S."/>
            <person name="Takaki Y."/>
            <person name="Miyazaki M."/>
            <person name="Miyata M."/>
            <person name="Ogawara M."/>
            <person name="Saito Y."/>
            <person name="Sakai S."/>
            <person name="Tahara Y.O."/>
            <person name="Takano Y."/>
            <person name="Tasumi E."/>
            <person name="Uematsu K."/>
            <person name="Yoshimura T."/>
            <person name="Itoh T."/>
            <person name="Ohkuma M."/>
            <person name="Takai K."/>
        </authorList>
    </citation>
    <scope>NUCLEOTIDE SEQUENCE [LARGE SCALE GENOMIC DNA]</scope>
    <source>
        <strain evidence="2 3">MK-D1</strain>
    </source>
</reference>
<reference evidence="2 3" key="1">
    <citation type="journal article" date="2020" name="Nature">
        <title>Isolation of an archaeon at the prokaryote-eukaryote interface.</title>
        <authorList>
            <person name="Imachi H."/>
            <person name="Nobu M.K."/>
            <person name="Nakahara N."/>
            <person name="Morono Y."/>
            <person name="Ogawara M."/>
            <person name="Takaki Y."/>
            <person name="Takano Y."/>
            <person name="Uematsu K."/>
            <person name="Ikuta T."/>
            <person name="Ito M."/>
            <person name="Matsui Y."/>
            <person name="Miyazaki M."/>
            <person name="Murata K."/>
            <person name="Saito Y."/>
            <person name="Sakai S."/>
            <person name="Song C."/>
            <person name="Tasumi E."/>
            <person name="Yamanaka Y."/>
            <person name="Yamaguchi T."/>
            <person name="Kamagata Y."/>
            <person name="Tamaki H."/>
            <person name="Takai K."/>
        </authorList>
    </citation>
    <scope>NUCLEOTIDE SEQUENCE [LARGE SCALE GENOMIC DNA]</scope>
    <source>
        <strain evidence="2 3">MK-D1</strain>
    </source>
</reference>
<evidence type="ECO:0000259" key="1">
    <source>
        <dbReference type="Pfam" id="PF01408"/>
    </source>
</evidence>